<keyword evidence="1" id="KW-0812">Transmembrane</keyword>
<protein>
    <submittedName>
        <fullName evidence="2">Uncharacterized protein</fullName>
    </submittedName>
</protein>
<keyword evidence="1" id="KW-0472">Membrane</keyword>
<feature type="transmembrane region" description="Helical" evidence="1">
    <location>
        <begin position="7"/>
        <end position="24"/>
    </location>
</feature>
<evidence type="ECO:0000313" key="2">
    <source>
        <dbReference type="EMBL" id="MBP3950916.1"/>
    </source>
</evidence>
<dbReference type="RefSeq" id="WP_210596588.1">
    <property type="nucleotide sequence ID" value="NZ_JAGKSQ010000002.1"/>
</dbReference>
<organism evidence="2 3">
    <name type="scientific">Halalkalibacter suaedae</name>
    <dbReference type="NCBI Taxonomy" id="2822140"/>
    <lineage>
        <taxon>Bacteria</taxon>
        <taxon>Bacillati</taxon>
        <taxon>Bacillota</taxon>
        <taxon>Bacilli</taxon>
        <taxon>Bacillales</taxon>
        <taxon>Bacillaceae</taxon>
        <taxon>Halalkalibacter</taxon>
    </lineage>
</organism>
<gene>
    <name evidence="2" type="ORF">J7W16_07180</name>
</gene>
<keyword evidence="1" id="KW-1133">Transmembrane helix</keyword>
<reference evidence="2" key="1">
    <citation type="submission" date="2021-03" db="EMBL/GenBank/DDBJ databases">
        <title>Bacillus suaedae sp. nov., isolated from Suaeda aralocaspica.</title>
        <authorList>
            <person name="Lei R.F.R."/>
        </authorList>
    </citation>
    <scope>NUCLEOTIDE SEQUENCE</scope>
    <source>
        <strain evidence="2">YZJH907-2</strain>
    </source>
</reference>
<proteinExistence type="predicted"/>
<name>A0A940WYN1_9BACI</name>
<comment type="caution">
    <text evidence="2">The sequence shown here is derived from an EMBL/GenBank/DDBJ whole genome shotgun (WGS) entry which is preliminary data.</text>
</comment>
<dbReference type="AlphaFoldDB" id="A0A940WYN1"/>
<accession>A0A940WYN1</accession>
<dbReference type="EMBL" id="JAGKSQ010000002">
    <property type="protein sequence ID" value="MBP3950916.1"/>
    <property type="molecule type" value="Genomic_DNA"/>
</dbReference>
<sequence length="137" mass="15781">MNTKRKFILILAVFLVIVVVHNILPKNEAPTPTVETEDNSSELYGFWVALDSYIVISGKEMFLTEYIRNESQIDHGRFTLTSINENLFQAEFLESGKAFSLELTENGKKLTIANDKKTITYKYTEVTPDEYVSRYNQ</sequence>
<dbReference type="Proteomes" id="UP000678228">
    <property type="component" value="Unassembled WGS sequence"/>
</dbReference>
<evidence type="ECO:0000256" key="1">
    <source>
        <dbReference type="SAM" id="Phobius"/>
    </source>
</evidence>
<keyword evidence="3" id="KW-1185">Reference proteome</keyword>
<evidence type="ECO:0000313" key="3">
    <source>
        <dbReference type="Proteomes" id="UP000678228"/>
    </source>
</evidence>